<accession>A0A5M9JKP3</accession>
<name>A0A5M9JKP3_MONFR</name>
<proteinExistence type="predicted"/>
<dbReference type="AlphaFoldDB" id="A0A5M9JKP3"/>
<gene>
    <name evidence="2" type="ORF">EYC84_008090</name>
</gene>
<evidence type="ECO:0000256" key="1">
    <source>
        <dbReference type="SAM" id="MobiDB-lite"/>
    </source>
</evidence>
<organism evidence="2 3">
    <name type="scientific">Monilinia fructicola</name>
    <name type="common">Brown rot fungus</name>
    <name type="synonym">Ciboria fructicola</name>
    <dbReference type="NCBI Taxonomy" id="38448"/>
    <lineage>
        <taxon>Eukaryota</taxon>
        <taxon>Fungi</taxon>
        <taxon>Dikarya</taxon>
        <taxon>Ascomycota</taxon>
        <taxon>Pezizomycotina</taxon>
        <taxon>Leotiomycetes</taxon>
        <taxon>Helotiales</taxon>
        <taxon>Sclerotiniaceae</taxon>
        <taxon>Monilinia</taxon>
    </lineage>
</organism>
<feature type="region of interest" description="Disordered" evidence="1">
    <location>
        <begin position="104"/>
        <end position="175"/>
    </location>
</feature>
<feature type="compositionally biased region" description="Polar residues" evidence="1">
    <location>
        <begin position="120"/>
        <end position="153"/>
    </location>
</feature>
<evidence type="ECO:0000313" key="2">
    <source>
        <dbReference type="EMBL" id="KAA8567615.1"/>
    </source>
</evidence>
<protein>
    <submittedName>
        <fullName evidence="2">Uncharacterized protein</fullName>
    </submittedName>
</protein>
<reference evidence="2 3" key="1">
    <citation type="submission" date="2019-06" db="EMBL/GenBank/DDBJ databases">
        <title>Genome Sequence of the Brown Rot Fungal Pathogen Monilinia fructicola.</title>
        <authorList>
            <person name="De Miccolis Angelini R.M."/>
            <person name="Landi L."/>
            <person name="Abate D."/>
            <person name="Pollastro S."/>
            <person name="Romanazzi G."/>
            <person name="Faretra F."/>
        </authorList>
    </citation>
    <scope>NUCLEOTIDE SEQUENCE [LARGE SCALE GENOMIC DNA]</scope>
    <source>
        <strain evidence="2 3">Mfrc123</strain>
    </source>
</reference>
<evidence type="ECO:0000313" key="3">
    <source>
        <dbReference type="Proteomes" id="UP000322873"/>
    </source>
</evidence>
<sequence length="175" mass="19619">MSLHDSSQEQVRNDTGEADHVWEYNNEKCISWLSTLSKSTPKDLIPNESVQEFEVWDILDEYSSEASACPWTIASENWLKELDLLLGMGNAKVEKSQISNDKVVPGSKNLTGPFQHDVESSQVYEDTKTAGTSYTKTMSGDSSSNYSMTAQSPTEEKKEGRKRKWAEAFGQPENP</sequence>
<comment type="caution">
    <text evidence="2">The sequence shown here is derived from an EMBL/GenBank/DDBJ whole genome shotgun (WGS) entry which is preliminary data.</text>
</comment>
<dbReference type="EMBL" id="VICG01000010">
    <property type="protein sequence ID" value="KAA8567615.1"/>
    <property type="molecule type" value="Genomic_DNA"/>
</dbReference>
<keyword evidence="3" id="KW-1185">Reference proteome</keyword>
<dbReference type="Proteomes" id="UP000322873">
    <property type="component" value="Unassembled WGS sequence"/>
</dbReference>